<dbReference type="Pfam" id="PF11754">
    <property type="entry name" value="Velvet"/>
    <property type="match status" value="1"/>
</dbReference>
<name>A0A225AWL2_TALAT</name>
<feature type="region of interest" description="Disordered" evidence="6">
    <location>
        <begin position="301"/>
        <end position="332"/>
    </location>
</feature>
<evidence type="ECO:0000256" key="4">
    <source>
        <dbReference type="ARBA" id="ARBA00023163"/>
    </source>
</evidence>
<feature type="compositionally biased region" description="Polar residues" evidence="6">
    <location>
        <begin position="33"/>
        <end position="42"/>
    </location>
</feature>
<keyword evidence="9" id="KW-1185">Reference proteome</keyword>
<dbReference type="PROSITE" id="PS51821">
    <property type="entry name" value="VELVET"/>
    <property type="match status" value="1"/>
</dbReference>
<dbReference type="OrthoDB" id="3056235at2759"/>
<feature type="compositionally biased region" description="Basic and acidic residues" evidence="6">
    <location>
        <begin position="128"/>
        <end position="137"/>
    </location>
</feature>
<evidence type="ECO:0000313" key="8">
    <source>
        <dbReference type="EMBL" id="OKL58835.1"/>
    </source>
</evidence>
<gene>
    <name evidence="8" type="ORF">UA08_05898</name>
</gene>
<proteinExistence type="predicted"/>
<feature type="region of interest" description="Disordered" evidence="6">
    <location>
        <begin position="128"/>
        <end position="156"/>
    </location>
</feature>
<evidence type="ECO:0000256" key="2">
    <source>
        <dbReference type="ARBA" id="ARBA00022969"/>
    </source>
</evidence>
<dbReference type="PANTHER" id="PTHR33572">
    <property type="entry name" value="SPORE DEVELOPMENT REGULATOR VOSA"/>
    <property type="match status" value="1"/>
</dbReference>
<evidence type="ECO:0000256" key="3">
    <source>
        <dbReference type="ARBA" id="ARBA00023015"/>
    </source>
</evidence>
<evidence type="ECO:0000313" key="9">
    <source>
        <dbReference type="Proteomes" id="UP000214365"/>
    </source>
</evidence>
<dbReference type="GO" id="GO:0030435">
    <property type="term" value="P:sporulation resulting in formation of a cellular spore"/>
    <property type="evidence" value="ECO:0007669"/>
    <property type="project" value="UniProtKB-KW"/>
</dbReference>
<feature type="compositionally biased region" description="Basic and acidic residues" evidence="6">
    <location>
        <begin position="322"/>
        <end position="332"/>
    </location>
</feature>
<dbReference type="GeneID" id="31005654"/>
<dbReference type="AlphaFoldDB" id="A0A225AWL2"/>
<feature type="domain" description="Velvet" evidence="7">
    <location>
        <begin position="38"/>
        <end position="304"/>
    </location>
</feature>
<comment type="caution">
    <text evidence="8">The sequence shown here is derived from an EMBL/GenBank/DDBJ whole genome shotgun (WGS) entry which is preliminary data.</text>
</comment>
<keyword evidence="2" id="KW-0749">Sporulation</keyword>
<dbReference type="GO" id="GO:0005634">
    <property type="term" value="C:nucleus"/>
    <property type="evidence" value="ECO:0007669"/>
    <property type="project" value="UniProtKB-SubCell"/>
</dbReference>
<dbReference type="InterPro" id="IPR038491">
    <property type="entry name" value="Velvet_dom_sf"/>
</dbReference>
<feature type="compositionally biased region" description="Low complexity" evidence="6">
    <location>
        <begin position="183"/>
        <end position="195"/>
    </location>
</feature>
<dbReference type="PANTHER" id="PTHR33572:SF17">
    <property type="entry name" value="SEXUAL DEVELOPMENT REGULATOR VELC"/>
    <property type="match status" value="1"/>
</dbReference>
<reference evidence="8 9" key="1">
    <citation type="submission" date="2015-06" db="EMBL/GenBank/DDBJ databases">
        <title>Talaromyces atroroseus IBT 11181 draft genome.</title>
        <authorList>
            <person name="Rasmussen K.B."/>
            <person name="Rasmussen S."/>
            <person name="Petersen B."/>
            <person name="Sicheritz-Ponten T."/>
            <person name="Mortensen U.H."/>
            <person name="Thrane U."/>
        </authorList>
    </citation>
    <scope>NUCLEOTIDE SEQUENCE [LARGE SCALE GENOMIC DNA]</scope>
    <source>
        <strain evidence="8 9">IBT 11181</strain>
    </source>
</reference>
<evidence type="ECO:0000256" key="5">
    <source>
        <dbReference type="ARBA" id="ARBA00023242"/>
    </source>
</evidence>
<dbReference type="STRING" id="1441469.A0A225AWL2"/>
<keyword evidence="3" id="KW-0805">Transcription regulation</keyword>
<organism evidence="8 9">
    <name type="scientific">Talaromyces atroroseus</name>
    <dbReference type="NCBI Taxonomy" id="1441469"/>
    <lineage>
        <taxon>Eukaryota</taxon>
        <taxon>Fungi</taxon>
        <taxon>Dikarya</taxon>
        <taxon>Ascomycota</taxon>
        <taxon>Pezizomycotina</taxon>
        <taxon>Eurotiomycetes</taxon>
        <taxon>Eurotiomycetidae</taxon>
        <taxon>Eurotiales</taxon>
        <taxon>Trichocomaceae</taxon>
        <taxon>Talaromyces</taxon>
        <taxon>Talaromyces sect. Trachyspermi</taxon>
    </lineage>
</organism>
<dbReference type="EMBL" id="LFMY01000008">
    <property type="protein sequence ID" value="OKL58835.1"/>
    <property type="molecule type" value="Genomic_DNA"/>
</dbReference>
<evidence type="ECO:0000259" key="7">
    <source>
        <dbReference type="PROSITE" id="PS51821"/>
    </source>
</evidence>
<protein>
    <recommendedName>
        <fullName evidence="7">Velvet domain-containing protein</fullName>
    </recommendedName>
</protein>
<comment type="subcellular location">
    <subcellularLocation>
        <location evidence="1">Nucleus</location>
    </subcellularLocation>
</comment>
<keyword evidence="5" id="KW-0539">Nucleus</keyword>
<evidence type="ECO:0000256" key="6">
    <source>
        <dbReference type="SAM" id="MobiDB-lite"/>
    </source>
</evidence>
<dbReference type="InterPro" id="IPR021740">
    <property type="entry name" value="Velvet"/>
</dbReference>
<feature type="region of interest" description="Disordered" evidence="6">
    <location>
        <begin position="173"/>
        <end position="213"/>
    </location>
</feature>
<dbReference type="RefSeq" id="XP_020118956.1">
    <property type="nucleotide sequence ID" value="XM_020268219.1"/>
</dbReference>
<feature type="compositionally biased region" description="Basic residues" evidence="6">
    <location>
        <begin position="311"/>
        <end position="321"/>
    </location>
</feature>
<dbReference type="Gene3D" id="2.60.40.3960">
    <property type="entry name" value="Velvet domain"/>
    <property type="match status" value="1"/>
</dbReference>
<dbReference type="Proteomes" id="UP000214365">
    <property type="component" value="Unassembled WGS sequence"/>
</dbReference>
<accession>A0A225AWL2</accession>
<evidence type="ECO:0000256" key="1">
    <source>
        <dbReference type="ARBA" id="ARBA00004123"/>
    </source>
</evidence>
<dbReference type="InterPro" id="IPR037525">
    <property type="entry name" value="Velvet_dom"/>
</dbReference>
<sequence>MQPARRSGIPLGFEHLLHPQDQSRQDPAENTVPPGSSTTSSRFRLHMRQQPIATRACAAGEKDRRPVDPPPILQMLLVDFNPDSETDQAILQNPQYVVGCLLYSVQRSPGGGGGEQERLVHSSHVAETIRKRQRDSPNRGIGVLSSSNEQQQQQPNRRFVQILSGRTHVSPFYTLYDPDPETAPEYPRTTPTTTPHHFSSREQGHPHPHQYRHHTHPLMTNTPPMPATFFAFPDLSVRAAGTYRLRFRLMDWGITAETGTAQPILAEVFSEPFRVYTSKDFPGMRGSSTLTWNLRKMGMMELKPREGRGKGVGKGKGKGKGKAQEKEREKED</sequence>
<keyword evidence="4" id="KW-0804">Transcription</keyword>
<feature type="region of interest" description="Disordered" evidence="6">
    <location>
        <begin position="1"/>
        <end position="46"/>
    </location>
</feature>
<feature type="compositionally biased region" description="Basic and acidic residues" evidence="6">
    <location>
        <begin position="15"/>
        <end position="27"/>
    </location>
</feature>